<comment type="similarity">
    <text evidence="6">Belongs to the EzrA family.</text>
</comment>
<dbReference type="AlphaFoldDB" id="A0A0R1YY91"/>
<reference evidence="8 9" key="1">
    <citation type="journal article" date="2015" name="Genome Announc.">
        <title>Expanding the biotechnology potential of lactobacilli through comparative genomics of 213 strains and associated genera.</title>
        <authorList>
            <person name="Sun Z."/>
            <person name="Harris H.M."/>
            <person name="McCann A."/>
            <person name="Guo C."/>
            <person name="Argimon S."/>
            <person name="Zhang W."/>
            <person name="Yang X."/>
            <person name="Jeffery I.B."/>
            <person name="Cooney J.C."/>
            <person name="Kagawa T.F."/>
            <person name="Liu W."/>
            <person name="Song Y."/>
            <person name="Salvetti E."/>
            <person name="Wrobel A."/>
            <person name="Rasinkangas P."/>
            <person name="Parkhill J."/>
            <person name="Rea M.C."/>
            <person name="O'Sullivan O."/>
            <person name="Ritari J."/>
            <person name="Douillard F.P."/>
            <person name="Paul Ross R."/>
            <person name="Yang R."/>
            <person name="Briner A.E."/>
            <person name="Felis G.E."/>
            <person name="de Vos W.M."/>
            <person name="Barrangou R."/>
            <person name="Klaenhammer T.R."/>
            <person name="Caufield P.W."/>
            <person name="Cui Y."/>
            <person name="Zhang H."/>
            <person name="O'Toole P.W."/>
        </authorList>
    </citation>
    <scope>NUCLEOTIDE SEQUENCE [LARGE SCALE GENOMIC DNA]</scope>
    <source>
        <strain evidence="8 9">DSM 5707</strain>
    </source>
</reference>
<dbReference type="NCBIfam" id="NF003409">
    <property type="entry name" value="PRK04778.1-3"/>
    <property type="match status" value="1"/>
</dbReference>
<keyword evidence="4 6" id="KW-0472">Membrane</keyword>
<dbReference type="GO" id="GO:0005886">
    <property type="term" value="C:plasma membrane"/>
    <property type="evidence" value="ECO:0007669"/>
    <property type="project" value="UniProtKB-SubCell"/>
</dbReference>
<dbReference type="EMBL" id="AZGK01000001">
    <property type="protein sequence ID" value="KRM47646.1"/>
    <property type="molecule type" value="Genomic_DNA"/>
</dbReference>
<evidence type="ECO:0000256" key="6">
    <source>
        <dbReference type="HAMAP-Rule" id="MF_00728"/>
    </source>
</evidence>
<feature type="topological domain" description="Extracellular" evidence="6">
    <location>
        <begin position="1"/>
        <end position="3"/>
    </location>
</feature>
<keyword evidence="6" id="KW-0131">Cell cycle</keyword>
<dbReference type="GO" id="GO:0000917">
    <property type="term" value="P:division septum assembly"/>
    <property type="evidence" value="ECO:0007669"/>
    <property type="project" value="UniProtKB-KW"/>
</dbReference>
<dbReference type="RefSeq" id="WP_057909308.1">
    <property type="nucleotide sequence ID" value="NZ_AZGK01000001.1"/>
</dbReference>
<dbReference type="InterPro" id="IPR010379">
    <property type="entry name" value="EzrA"/>
</dbReference>
<keyword evidence="1 6" id="KW-0812">Transmembrane</keyword>
<dbReference type="HAMAP" id="MF_00728">
    <property type="entry name" value="EzrA"/>
    <property type="match status" value="1"/>
</dbReference>
<proteinExistence type="inferred from homology"/>
<feature type="coiled-coil region" evidence="6">
    <location>
        <begin position="127"/>
        <end position="161"/>
    </location>
</feature>
<dbReference type="GO" id="GO:0000921">
    <property type="term" value="P:septin ring assembly"/>
    <property type="evidence" value="ECO:0007669"/>
    <property type="project" value="InterPro"/>
</dbReference>
<name>A0A0R1YY91_9LACO</name>
<comment type="function">
    <text evidence="6">Negative regulator of FtsZ ring formation; modulates the frequency and position of FtsZ ring formation. Inhibits FtsZ ring formation at polar sites. Interacts either with FtsZ or with one of its binding partners to promote depolymerization.</text>
</comment>
<dbReference type="PATRIC" id="fig|1423784.4.peg.123"/>
<keyword evidence="6" id="KW-1003">Cell membrane</keyword>
<dbReference type="GO" id="GO:0005940">
    <property type="term" value="C:septin ring"/>
    <property type="evidence" value="ECO:0007669"/>
    <property type="project" value="InterPro"/>
</dbReference>
<evidence type="ECO:0000256" key="2">
    <source>
        <dbReference type="ARBA" id="ARBA00022989"/>
    </source>
</evidence>
<feature type="transmembrane region" description="Helical" evidence="7">
    <location>
        <begin position="6"/>
        <end position="22"/>
    </location>
</feature>
<evidence type="ECO:0000256" key="3">
    <source>
        <dbReference type="ARBA" id="ARBA00023054"/>
    </source>
</evidence>
<comment type="caution">
    <text evidence="8">The sequence shown here is derived from an EMBL/GenBank/DDBJ whole genome shotgun (WGS) entry which is preliminary data.</text>
</comment>
<keyword evidence="6" id="KW-0132">Cell division</keyword>
<gene>
    <name evidence="6" type="primary">ezrA</name>
    <name evidence="8" type="ORF">FC51_GL000123</name>
</gene>
<evidence type="ECO:0000256" key="1">
    <source>
        <dbReference type="ARBA" id="ARBA00022692"/>
    </source>
</evidence>
<evidence type="ECO:0000256" key="5">
    <source>
        <dbReference type="ARBA" id="ARBA00023210"/>
    </source>
</evidence>
<dbReference type="GeneID" id="69801843"/>
<sequence>MLTLLIGIIVVVGACYLGFVFYQRRTIKMATSIYENKRDLNKIPLDDEFALAKKMNLTGESHKKYDQLYNKYQHYKNQMLPSIDEGIEAVKEDGKGINFLKTKSDWQAANKAISDADSTLKDIQAGLAQLYDLNKQHKLALDELDKKYKRLREDILNKNQSFGPSIDNLEKMLSDIEGTFDEFTQLTKSGDPNSAEEVLSDLNTATDKLESYMDRIPKLYELISKEFVEQVDEIESGYNELKQKQYNFPNDQFVKTIKGIRDQLKVNTKKLENLEIDSVEKATQNIADRIDQMYDAIDKEFKARPDVEKHTKVIGEYIDHVRKQNGDLQLRLETLNKSYVLNHQEIENNHQYDQQISTIEKKYQNEVQQMKDGEAVFSTIQTDQKQMMKDLSQIESEQKALFQAAIKLPKQENAARSALAGFDLEMRNKKRRIDNHNLPGLSDAYQDAFAAVIREINHLDNAMNQPQIDMDDISKQLIIIQSDMDTLEEKTSQLIDDAVLAEQTIQYANRFISTNSEIAAASKTAQMYFDQKYDYEQSLSIISKALEKQSSGVFTKIKDDYFNSKKRSKSDNVVEEDQ</sequence>
<evidence type="ECO:0000256" key="7">
    <source>
        <dbReference type="SAM" id="Phobius"/>
    </source>
</evidence>
<keyword evidence="3 6" id="KW-0175">Coiled coil</keyword>
<feature type="topological domain" description="Cytoplasmic" evidence="6">
    <location>
        <begin position="23"/>
        <end position="578"/>
    </location>
</feature>
<keyword evidence="2 6" id="KW-1133">Transmembrane helix</keyword>
<evidence type="ECO:0000313" key="9">
    <source>
        <dbReference type="Proteomes" id="UP000051957"/>
    </source>
</evidence>
<evidence type="ECO:0000256" key="4">
    <source>
        <dbReference type="ARBA" id="ARBA00023136"/>
    </source>
</evidence>
<comment type="subcellular location">
    <subcellularLocation>
        <location evidence="6">Cell membrane</location>
        <topology evidence="6">Single-pass membrane protein</topology>
    </subcellularLocation>
    <text evidence="6">Colocalized with FtsZ to the nascent septal site.</text>
</comment>
<evidence type="ECO:0000313" key="8">
    <source>
        <dbReference type="EMBL" id="KRM47646.1"/>
    </source>
</evidence>
<accession>A0A0R1YY91</accession>
<feature type="coiled-coil region" evidence="6">
    <location>
        <begin position="195"/>
        <end position="277"/>
    </location>
</feature>
<keyword evidence="5 6" id="KW-0717">Septation</keyword>
<dbReference type="Pfam" id="PF06160">
    <property type="entry name" value="EzrA"/>
    <property type="match status" value="1"/>
</dbReference>
<protein>
    <recommendedName>
        <fullName evidence="6">Septation ring formation regulator EzrA</fullName>
    </recommendedName>
</protein>
<organism evidence="8 9">
    <name type="scientific">Lentilactobacillus parabuchneri DSM 5707 = NBRC 107865</name>
    <dbReference type="NCBI Taxonomy" id="1423784"/>
    <lineage>
        <taxon>Bacteria</taxon>
        <taxon>Bacillati</taxon>
        <taxon>Bacillota</taxon>
        <taxon>Bacilli</taxon>
        <taxon>Lactobacillales</taxon>
        <taxon>Lactobacillaceae</taxon>
        <taxon>Lentilactobacillus</taxon>
    </lineage>
</organism>
<dbReference type="Proteomes" id="UP000051957">
    <property type="component" value="Unassembled WGS sequence"/>
</dbReference>